<sequence length="202" mass="21163">MTNLLLGAGVVGTVLFVVTFLVDGLTRPGYDPVRQPVSALALGPRGWVQVTSFVLCGGLITASALGLGQATGSLWLAIAVAVFGLALVASGVFPMDPMRGYPPGTPDETPSELSWRHHVHDGAGIVVFAALPTAAIVAVFALDGEVWRWYSGFTAVAATLLFVGFGQAWEQDSPRTGLIQRVAIIVGWSWLGVLCAQLAYPS</sequence>
<feature type="transmembrane region" description="Helical" evidence="1">
    <location>
        <begin position="122"/>
        <end position="141"/>
    </location>
</feature>
<proteinExistence type="predicted"/>
<dbReference type="RefSeq" id="WP_184536514.1">
    <property type="nucleotide sequence ID" value="NZ_JACHJW010000001.1"/>
</dbReference>
<organism evidence="2 3">
    <name type="scientific">Micromonospora polyrhachis</name>
    <dbReference type="NCBI Taxonomy" id="1282883"/>
    <lineage>
        <taxon>Bacteria</taxon>
        <taxon>Bacillati</taxon>
        <taxon>Actinomycetota</taxon>
        <taxon>Actinomycetes</taxon>
        <taxon>Micromonosporales</taxon>
        <taxon>Micromonosporaceae</taxon>
        <taxon>Micromonospora</taxon>
    </lineage>
</organism>
<dbReference type="InterPro" id="IPR009339">
    <property type="entry name" value="DUF998"/>
</dbReference>
<gene>
    <name evidence="2" type="ORF">FHR38_004528</name>
</gene>
<feature type="transmembrane region" description="Helical" evidence="1">
    <location>
        <begin position="47"/>
        <end position="68"/>
    </location>
</feature>
<dbReference type="Pfam" id="PF06197">
    <property type="entry name" value="DUF998"/>
    <property type="match status" value="1"/>
</dbReference>
<protein>
    <recommendedName>
        <fullName evidence="4">DUF998 domain-containing protein</fullName>
    </recommendedName>
</protein>
<evidence type="ECO:0000313" key="2">
    <source>
        <dbReference type="EMBL" id="MBB4960795.1"/>
    </source>
</evidence>
<keyword evidence="1" id="KW-0812">Transmembrane</keyword>
<evidence type="ECO:0000256" key="1">
    <source>
        <dbReference type="SAM" id="Phobius"/>
    </source>
</evidence>
<feature type="transmembrane region" description="Helical" evidence="1">
    <location>
        <begin position="178"/>
        <end position="200"/>
    </location>
</feature>
<dbReference type="EMBL" id="JACHJW010000001">
    <property type="protein sequence ID" value="MBB4960795.1"/>
    <property type="molecule type" value="Genomic_DNA"/>
</dbReference>
<name>A0A7W7SW70_9ACTN</name>
<accession>A0A7W7SW70</accession>
<comment type="caution">
    <text evidence="2">The sequence shown here is derived from an EMBL/GenBank/DDBJ whole genome shotgun (WGS) entry which is preliminary data.</text>
</comment>
<keyword evidence="1" id="KW-0472">Membrane</keyword>
<evidence type="ECO:0008006" key="4">
    <source>
        <dbReference type="Google" id="ProtNLM"/>
    </source>
</evidence>
<dbReference type="Proteomes" id="UP000578819">
    <property type="component" value="Unassembled WGS sequence"/>
</dbReference>
<keyword evidence="1" id="KW-1133">Transmembrane helix</keyword>
<dbReference type="AlphaFoldDB" id="A0A7W7SW70"/>
<feature type="transmembrane region" description="Helical" evidence="1">
    <location>
        <begin position="6"/>
        <end position="26"/>
    </location>
</feature>
<feature type="transmembrane region" description="Helical" evidence="1">
    <location>
        <begin position="147"/>
        <end position="166"/>
    </location>
</feature>
<reference evidence="2 3" key="1">
    <citation type="submission" date="2020-08" db="EMBL/GenBank/DDBJ databases">
        <title>Sequencing the genomes of 1000 actinobacteria strains.</title>
        <authorList>
            <person name="Klenk H.-P."/>
        </authorList>
    </citation>
    <scope>NUCLEOTIDE SEQUENCE [LARGE SCALE GENOMIC DNA]</scope>
    <source>
        <strain evidence="2 3">DSM 45886</strain>
    </source>
</reference>
<keyword evidence="3" id="KW-1185">Reference proteome</keyword>
<feature type="transmembrane region" description="Helical" evidence="1">
    <location>
        <begin position="74"/>
        <end position="93"/>
    </location>
</feature>
<evidence type="ECO:0000313" key="3">
    <source>
        <dbReference type="Proteomes" id="UP000578819"/>
    </source>
</evidence>